<dbReference type="Pfam" id="PF06969">
    <property type="entry name" value="HemN_C"/>
    <property type="match status" value="1"/>
</dbReference>
<evidence type="ECO:0000256" key="2">
    <source>
        <dbReference type="RuleBase" id="RU364116"/>
    </source>
</evidence>
<dbReference type="PANTHER" id="PTHR13932">
    <property type="entry name" value="COPROPORPHYRINIGEN III OXIDASE"/>
    <property type="match status" value="1"/>
</dbReference>
<dbReference type="SFLD" id="SFLDF00288">
    <property type="entry name" value="HemN-like__clustered_with_nucl"/>
    <property type="match status" value="1"/>
</dbReference>
<keyword evidence="2" id="KW-0479">Metal-binding</keyword>
<dbReference type="GO" id="GO:0051539">
    <property type="term" value="F:4 iron, 4 sulfur cluster binding"/>
    <property type="evidence" value="ECO:0007669"/>
    <property type="project" value="UniProtKB-UniRule"/>
</dbReference>
<dbReference type="InterPro" id="IPR034505">
    <property type="entry name" value="Coproporphyrinogen-III_oxidase"/>
</dbReference>
<dbReference type="eggNOG" id="COG0635">
    <property type="taxonomic scope" value="Bacteria"/>
</dbReference>
<dbReference type="Pfam" id="PF04055">
    <property type="entry name" value="Radical_SAM"/>
    <property type="match status" value="1"/>
</dbReference>
<dbReference type="EMBL" id="CP000140">
    <property type="protein sequence ID" value="ABR45451.1"/>
    <property type="molecule type" value="Genomic_DNA"/>
</dbReference>
<keyword evidence="5" id="KW-1185">Reference proteome</keyword>
<dbReference type="SUPFAM" id="SSF102114">
    <property type="entry name" value="Radical SAM enzymes"/>
    <property type="match status" value="1"/>
</dbReference>
<dbReference type="CDD" id="cd01335">
    <property type="entry name" value="Radical_SAM"/>
    <property type="match status" value="1"/>
</dbReference>
<dbReference type="InterPro" id="IPR004559">
    <property type="entry name" value="HemW-like"/>
</dbReference>
<dbReference type="Proteomes" id="UP000000566">
    <property type="component" value="Chromosome"/>
</dbReference>
<dbReference type="SFLD" id="SFLDG01065">
    <property type="entry name" value="anaerobic_coproporphyrinogen-I"/>
    <property type="match status" value="1"/>
</dbReference>
<dbReference type="NCBIfam" id="TIGR00539">
    <property type="entry name" value="hemN_rel"/>
    <property type="match status" value="1"/>
</dbReference>
<dbReference type="Gene3D" id="3.80.30.20">
    <property type="entry name" value="tm_1862 like domain"/>
    <property type="match status" value="1"/>
</dbReference>
<keyword evidence="2" id="KW-0963">Cytoplasm</keyword>
<dbReference type="GO" id="GO:0004109">
    <property type="term" value="F:coproporphyrinogen oxidase activity"/>
    <property type="evidence" value="ECO:0007669"/>
    <property type="project" value="InterPro"/>
</dbReference>
<dbReference type="KEGG" id="pdi:BDI_3764"/>
<keyword evidence="2" id="KW-0408">Iron</keyword>
<dbReference type="InterPro" id="IPR010723">
    <property type="entry name" value="HemN_C"/>
</dbReference>
<keyword evidence="2" id="KW-0349">Heme</keyword>
<dbReference type="STRING" id="435591.BDI_3764"/>
<dbReference type="PROSITE" id="PS51918">
    <property type="entry name" value="RADICAL_SAM"/>
    <property type="match status" value="1"/>
</dbReference>
<organism evidence="4 5">
    <name type="scientific">Parabacteroides distasonis (strain ATCC 8503 / DSM 20701 / CIP 104284 / JCM 5825 / NCTC 11152)</name>
    <dbReference type="NCBI Taxonomy" id="435591"/>
    <lineage>
        <taxon>Bacteria</taxon>
        <taxon>Pseudomonadati</taxon>
        <taxon>Bacteroidota</taxon>
        <taxon>Bacteroidia</taxon>
        <taxon>Bacteroidales</taxon>
        <taxon>Tannerellaceae</taxon>
        <taxon>Parabacteroides</taxon>
    </lineage>
</organism>
<dbReference type="GO" id="GO:0005737">
    <property type="term" value="C:cytoplasm"/>
    <property type="evidence" value="ECO:0007669"/>
    <property type="project" value="UniProtKB-SubCell"/>
</dbReference>
<dbReference type="SFLD" id="SFLDG01082">
    <property type="entry name" value="B12-binding_domain_containing"/>
    <property type="match status" value="1"/>
</dbReference>
<dbReference type="SFLD" id="SFLDF00562">
    <property type="entry name" value="HemN-like__clustered_with_heat"/>
    <property type="match status" value="1"/>
</dbReference>
<protein>
    <recommendedName>
        <fullName evidence="2">Heme chaperone HemW</fullName>
    </recommendedName>
</protein>
<keyword evidence="2" id="KW-0411">Iron-sulfur</keyword>
<dbReference type="InterPro" id="IPR058240">
    <property type="entry name" value="rSAM_sf"/>
</dbReference>
<dbReference type="PaxDb" id="435591-BDI_3764"/>
<proteinExistence type="inferred from homology"/>
<feature type="domain" description="Radical SAM core" evidence="3">
    <location>
        <begin position="6"/>
        <end position="241"/>
    </location>
</feature>
<evidence type="ECO:0000313" key="4">
    <source>
        <dbReference type="EMBL" id="ABR45451.1"/>
    </source>
</evidence>
<dbReference type="SFLD" id="SFLDS00029">
    <property type="entry name" value="Radical_SAM"/>
    <property type="match status" value="1"/>
</dbReference>
<gene>
    <name evidence="4" type="ordered locus">BDI_3764</name>
</gene>
<dbReference type="InterPro" id="IPR006638">
    <property type="entry name" value="Elp3/MiaA/NifB-like_rSAM"/>
</dbReference>
<evidence type="ECO:0000313" key="5">
    <source>
        <dbReference type="Proteomes" id="UP000000566"/>
    </source>
</evidence>
<dbReference type="InterPro" id="IPR023404">
    <property type="entry name" value="rSAM_horseshoe"/>
</dbReference>
<dbReference type="SMART" id="SM00729">
    <property type="entry name" value="Elp3"/>
    <property type="match status" value="1"/>
</dbReference>
<dbReference type="GO" id="GO:0046872">
    <property type="term" value="F:metal ion binding"/>
    <property type="evidence" value="ECO:0007669"/>
    <property type="project" value="UniProtKB-UniRule"/>
</dbReference>
<sequence length="385" mass="44171">MCKDIIVSIQMAGLYIHVPFCAKRCLYCDFFSNTEMKYKEPYINALIKEMELRKGYIGNEALETIYFGGGTPSQLDEKDFGKIFEAIYRLFDVAEQAEITLEANPDDMKREYVSLLRNYPFNRVSMGVQSFHPEDLRFLNRRHDREQAIKAVELCKEYGITNISIDLIYGLPNQTKQAWEENLRQAIRLDVPHLSAYHLIYEEGTALYKLMEAGKVTPVDEELSVSFFSTLIDRLAEAGYLHYEISNFARPGFFSKHNSSYWTGKKYLGLGPSAHSYNGIDREWNPSSLPIYIEGIENGHPTIESEDLDLCTRYNDFIITGLRTMWGVSFADIQTKFGRKLLSYCQKQAQPHINQGLLLQTGDKLILSKSGIFVSDGIMSDLLWV</sequence>
<evidence type="ECO:0000259" key="3">
    <source>
        <dbReference type="PROSITE" id="PS51918"/>
    </source>
</evidence>
<reference evidence="4 5" key="1">
    <citation type="journal article" date="2007" name="PLoS Biol.">
        <title>Evolution of symbiotic bacteria in the distal human intestine.</title>
        <authorList>
            <person name="Xu J."/>
            <person name="Mahowald M.A."/>
            <person name="Ley R.E."/>
            <person name="Lozupone C.A."/>
            <person name="Hamady M."/>
            <person name="Martens E.C."/>
            <person name="Henrissat B."/>
            <person name="Coutinho P.M."/>
            <person name="Minx P."/>
            <person name="Latreille P."/>
            <person name="Cordum H."/>
            <person name="Van Brunt A."/>
            <person name="Kim K."/>
            <person name="Fulton R.S."/>
            <person name="Fulton L.A."/>
            <person name="Clifton S.W."/>
            <person name="Wilson R.K."/>
            <person name="Knight R.D."/>
            <person name="Gordon J.I."/>
        </authorList>
    </citation>
    <scope>NUCLEOTIDE SEQUENCE [LARGE SCALE GENOMIC DNA]</scope>
    <source>
        <strain evidence="5">ATCC 8503 / DSM 20701 / CIP 104284 / JCM 5825 / NCTC 11152</strain>
    </source>
</reference>
<evidence type="ECO:0000256" key="1">
    <source>
        <dbReference type="ARBA" id="ARBA00006100"/>
    </source>
</evidence>
<comment type="function">
    <text evidence="2">Probably acts as a heme chaperone, transferring heme to an unknown acceptor. Binds one molecule of heme per monomer, possibly covalently. Binds 1 [4Fe-4S] cluster. The cluster is coordinated with 3 cysteines and an exchangeable S-adenosyl-L-methionine.</text>
</comment>
<keyword evidence="2" id="KW-0143">Chaperone</keyword>
<accession>A6LID7</accession>
<keyword evidence="2" id="KW-0004">4Fe-4S</keyword>
<dbReference type="PANTHER" id="PTHR13932:SF5">
    <property type="entry name" value="RADICAL S-ADENOSYL METHIONINE DOMAIN-CONTAINING PROTEIN 1, MITOCHONDRIAL"/>
    <property type="match status" value="1"/>
</dbReference>
<dbReference type="InterPro" id="IPR007197">
    <property type="entry name" value="rSAM"/>
</dbReference>
<keyword evidence="2" id="KW-0949">S-adenosyl-L-methionine</keyword>
<name>A6LID7_PARD8</name>
<comment type="similarity">
    <text evidence="1">Belongs to the anaerobic coproporphyrinogen-III oxidase family. HemW subfamily.</text>
</comment>
<dbReference type="HOGENOM" id="CLU_027579_2_2_10"/>
<dbReference type="AlphaFoldDB" id="A6LID7"/>
<comment type="subcellular location">
    <subcellularLocation>
        <location evidence="2">Cytoplasm</location>
    </subcellularLocation>
</comment>
<dbReference type="GO" id="GO:0006779">
    <property type="term" value="P:porphyrin-containing compound biosynthetic process"/>
    <property type="evidence" value="ECO:0007669"/>
    <property type="project" value="InterPro"/>
</dbReference>